<comment type="caution">
    <text evidence="1">The sequence shown here is derived from an EMBL/GenBank/DDBJ whole genome shotgun (WGS) entry which is preliminary data.</text>
</comment>
<name>A0A2N9XTC7_9NEIS</name>
<reference evidence="1 2" key="1">
    <citation type="journal article" date="2017" name="MBio">
        <title>Type VI secretion-mediated competition in the bee gut microbiome.</title>
        <authorList>
            <person name="Steele M.I."/>
            <person name="Kwong W.K."/>
            <person name="Powell J.E."/>
            <person name="Whiteley M."/>
            <person name="Moran N.A."/>
        </authorList>
    </citation>
    <scope>NUCLEOTIDE SEQUENCE [LARGE SCALE GENOMIC DNA]</scope>
    <source>
        <strain evidence="1 2">Nev3CBA3</strain>
    </source>
</reference>
<dbReference type="EMBL" id="MEIS01000128">
    <property type="protein sequence ID" value="PIT52490.1"/>
    <property type="molecule type" value="Genomic_DNA"/>
</dbReference>
<proteinExistence type="predicted"/>
<organism evidence="1 2">
    <name type="scientific">Snodgrassella alvi</name>
    <dbReference type="NCBI Taxonomy" id="1196083"/>
    <lineage>
        <taxon>Bacteria</taxon>
        <taxon>Pseudomonadati</taxon>
        <taxon>Pseudomonadota</taxon>
        <taxon>Betaproteobacteria</taxon>
        <taxon>Neisseriales</taxon>
        <taxon>Neisseriaceae</taxon>
        <taxon>Snodgrassella</taxon>
    </lineage>
</organism>
<evidence type="ECO:0000313" key="1">
    <source>
        <dbReference type="EMBL" id="PIT52490.1"/>
    </source>
</evidence>
<dbReference type="Proteomes" id="UP000229434">
    <property type="component" value="Unassembled WGS sequence"/>
</dbReference>
<protein>
    <submittedName>
        <fullName evidence="1">Uncharacterized protein</fullName>
    </submittedName>
</protein>
<accession>A0A2N9XTC7</accession>
<gene>
    <name evidence="1" type="ORF">BHC49_13635</name>
</gene>
<dbReference type="AlphaFoldDB" id="A0A2N9XTC7"/>
<sequence length="66" mass="7620">MDKIDIQLEHLAEINTRANQLFANIDQFAQDLQRKYNFYPDLTVYACACALGHISDINMLIYSLNP</sequence>
<evidence type="ECO:0000313" key="2">
    <source>
        <dbReference type="Proteomes" id="UP000229434"/>
    </source>
</evidence>